<dbReference type="PROSITE" id="PS00211">
    <property type="entry name" value="ABC_TRANSPORTER_1"/>
    <property type="match status" value="1"/>
</dbReference>
<dbReference type="SUPFAM" id="SSF52540">
    <property type="entry name" value="P-loop containing nucleoside triphosphate hydrolases"/>
    <property type="match status" value="1"/>
</dbReference>
<evidence type="ECO:0000256" key="9">
    <source>
        <dbReference type="PROSITE-ProRule" id="PRU01213"/>
    </source>
</evidence>
<dbReference type="AlphaFoldDB" id="N6ZMB5"/>
<dbReference type="GO" id="GO:0016887">
    <property type="term" value="F:ATP hydrolysis activity"/>
    <property type="evidence" value="ECO:0007669"/>
    <property type="project" value="InterPro"/>
</dbReference>
<dbReference type="PANTHER" id="PTHR43514">
    <property type="entry name" value="ABC TRANSPORTER I FAMILY MEMBER 10"/>
    <property type="match status" value="1"/>
</dbReference>
<evidence type="ECO:0000313" key="12">
    <source>
        <dbReference type="EMBL" id="ENO95423.1"/>
    </source>
</evidence>
<feature type="domain" description="Mop" evidence="11">
    <location>
        <begin position="331"/>
        <end position="396"/>
    </location>
</feature>
<evidence type="ECO:0000256" key="5">
    <source>
        <dbReference type="ARBA" id="ARBA00022741"/>
    </source>
</evidence>
<evidence type="ECO:0000256" key="1">
    <source>
        <dbReference type="ARBA" id="ARBA00022448"/>
    </source>
</evidence>
<evidence type="ECO:0000259" key="11">
    <source>
        <dbReference type="PROSITE" id="PS51866"/>
    </source>
</evidence>
<keyword evidence="4" id="KW-0997">Cell inner membrane</keyword>
<evidence type="ECO:0000256" key="8">
    <source>
        <dbReference type="ARBA" id="ARBA00023136"/>
    </source>
</evidence>
<name>N6ZMB5_9RHOO</name>
<dbReference type="SMART" id="SM00382">
    <property type="entry name" value="AAA"/>
    <property type="match status" value="1"/>
</dbReference>
<dbReference type="InterPro" id="IPR011868">
    <property type="entry name" value="ModC_ABC_ATP-bd"/>
</dbReference>
<evidence type="ECO:0000256" key="7">
    <source>
        <dbReference type="ARBA" id="ARBA00022967"/>
    </source>
</evidence>
<dbReference type="PANTHER" id="PTHR43514:SF10">
    <property type="entry name" value="MOLYBDENUM IMPORT ATP-BINDING PROTEIN MODC 2"/>
    <property type="match status" value="1"/>
</dbReference>
<evidence type="ECO:0000256" key="6">
    <source>
        <dbReference type="ARBA" id="ARBA00022840"/>
    </source>
</evidence>
<keyword evidence="7" id="KW-1278">Translocase</keyword>
<keyword evidence="8" id="KW-0472">Membrane</keyword>
<keyword evidence="1" id="KW-0813">Transport</keyword>
<evidence type="ECO:0000256" key="4">
    <source>
        <dbReference type="ARBA" id="ARBA00022519"/>
    </source>
</evidence>
<dbReference type="GO" id="GO:0005524">
    <property type="term" value="F:ATP binding"/>
    <property type="evidence" value="ECO:0007669"/>
    <property type="project" value="UniProtKB-KW"/>
</dbReference>
<dbReference type="Gene3D" id="2.40.50.100">
    <property type="match status" value="1"/>
</dbReference>
<gene>
    <name evidence="12" type="ORF">C667_19093</name>
</gene>
<keyword evidence="2" id="KW-1003">Cell membrane</keyword>
<reference evidence="12 13" key="1">
    <citation type="submission" date="2012-09" db="EMBL/GenBank/DDBJ databases">
        <title>Draft Genome Sequences of 6 Strains from Genus Thauera.</title>
        <authorList>
            <person name="Liu B."/>
            <person name="Shapleigh J.P."/>
            <person name="Frostegard A.H."/>
        </authorList>
    </citation>
    <scope>NUCLEOTIDE SEQUENCE [LARGE SCALE GENOMIC DNA]</scope>
    <source>
        <strain evidence="12 13">B4P</strain>
    </source>
</reference>
<dbReference type="Pfam" id="PF03459">
    <property type="entry name" value="TOBE"/>
    <property type="match status" value="1"/>
</dbReference>
<dbReference type="GO" id="GO:0140359">
    <property type="term" value="F:ABC-type transporter activity"/>
    <property type="evidence" value="ECO:0007669"/>
    <property type="project" value="InterPro"/>
</dbReference>
<dbReference type="InterPro" id="IPR004606">
    <property type="entry name" value="Mop_domain"/>
</dbReference>
<dbReference type="Proteomes" id="UP000013047">
    <property type="component" value="Unassembled WGS sequence"/>
</dbReference>
<sequence length="396" mass="42832">MAEHPLASGASTAIAASPVATAATGATPAGTPGSPLPAAGIEARFAVDYAGFRLDVDLRLPGRGVTALFGHSGSGKTTLLRCVAGLEPAARGRLVVNGECWQDDARGIQVPTHRRELGYVFQEASLFPHLSVRRNLEFGLRRIPAAARRVQLEHAVALLGIEALLERMPDRLSGGERQRVGMARALLTSPRILLMDEPLAALDHRRKQEILPYLERLHDELDIPVLYVSHSPDEVVRLADHVVMLGEGKVMAAGELHATMARLDLPTAFTEDAGVVIDGTVAAHDDHYHLTRLDFPGGAVWVQRQAVELGRRLRFRIHARDVSLADHRVEGSSIQNLLPAIVEEVVGADTPAHVLVKMDAGGTPLLARITRRAAEQLVLRPGRRMWAQIKSVALLG</sequence>
<dbReference type="GO" id="GO:0015098">
    <property type="term" value="F:molybdate ion transmembrane transporter activity"/>
    <property type="evidence" value="ECO:0007669"/>
    <property type="project" value="InterPro"/>
</dbReference>
<dbReference type="GO" id="GO:0016020">
    <property type="term" value="C:membrane"/>
    <property type="evidence" value="ECO:0007669"/>
    <property type="project" value="InterPro"/>
</dbReference>
<keyword evidence="3 9" id="KW-0500">Molybdenum</keyword>
<dbReference type="InterPro" id="IPR005116">
    <property type="entry name" value="Transp-assoc_OB_typ1"/>
</dbReference>
<comment type="caution">
    <text evidence="12">The sequence shown here is derived from an EMBL/GenBank/DDBJ whole genome shotgun (WGS) entry which is preliminary data.</text>
</comment>
<dbReference type="PROSITE" id="PS51866">
    <property type="entry name" value="MOP"/>
    <property type="match status" value="1"/>
</dbReference>
<accession>N6ZMB5</accession>
<dbReference type="PROSITE" id="PS50893">
    <property type="entry name" value="ABC_TRANSPORTER_2"/>
    <property type="match status" value="1"/>
</dbReference>
<dbReference type="InterPro" id="IPR003439">
    <property type="entry name" value="ABC_transporter-like_ATP-bd"/>
</dbReference>
<dbReference type="InterPro" id="IPR027417">
    <property type="entry name" value="P-loop_NTPase"/>
</dbReference>
<evidence type="ECO:0000313" key="13">
    <source>
        <dbReference type="Proteomes" id="UP000013047"/>
    </source>
</evidence>
<keyword evidence="6" id="KW-0067">ATP-binding</keyword>
<protein>
    <submittedName>
        <fullName evidence="12">Molybdate ABC transporter ATPase</fullName>
    </submittedName>
</protein>
<evidence type="ECO:0000259" key="10">
    <source>
        <dbReference type="PROSITE" id="PS50893"/>
    </source>
</evidence>
<dbReference type="NCBIfam" id="TIGR02142">
    <property type="entry name" value="modC_ABC"/>
    <property type="match status" value="1"/>
</dbReference>
<dbReference type="InterPro" id="IPR003593">
    <property type="entry name" value="AAA+_ATPase"/>
</dbReference>
<organism evidence="12 13">
    <name type="scientific">Thauera phenylacetica B4P</name>
    <dbReference type="NCBI Taxonomy" id="1234382"/>
    <lineage>
        <taxon>Bacteria</taxon>
        <taxon>Pseudomonadati</taxon>
        <taxon>Pseudomonadota</taxon>
        <taxon>Betaproteobacteria</taxon>
        <taxon>Rhodocyclales</taxon>
        <taxon>Zoogloeaceae</taxon>
        <taxon>Thauera</taxon>
    </lineage>
</organism>
<proteinExistence type="predicted"/>
<keyword evidence="13" id="KW-1185">Reference proteome</keyword>
<dbReference type="RefSeq" id="WP_004375946.1">
    <property type="nucleotide sequence ID" value="NZ_AMXF01000222.1"/>
</dbReference>
<dbReference type="EMBL" id="AMXF01000222">
    <property type="protein sequence ID" value="ENO95423.1"/>
    <property type="molecule type" value="Genomic_DNA"/>
</dbReference>
<feature type="domain" description="ABC transporter" evidence="10">
    <location>
        <begin position="36"/>
        <end position="272"/>
    </location>
</feature>
<evidence type="ECO:0000256" key="3">
    <source>
        <dbReference type="ARBA" id="ARBA00022505"/>
    </source>
</evidence>
<evidence type="ECO:0000256" key="2">
    <source>
        <dbReference type="ARBA" id="ARBA00022475"/>
    </source>
</evidence>
<dbReference type="InterPro" id="IPR008995">
    <property type="entry name" value="Mo/tungstate-bd_C_term_dom"/>
</dbReference>
<dbReference type="InterPro" id="IPR017871">
    <property type="entry name" value="ABC_transporter-like_CS"/>
</dbReference>
<dbReference type="Pfam" id="PF00005">
    <property type="entry name" value="ABC_tran"/>
    <property type="match status" value="1"/>
</dbReference>
<dbReference type="Gene3D" id="3.40.50.300">
    <property type="entry name" value="P-loop containing nucleotide triphosphate hydrolases"/>
    <property type="match status" value="1"/>
</dbReference>
<dbReference type="SUPFAM" id="SSF50331">
    <property type="entry name" value="MOP-like"/>
    <property type="match status" value="1"/>
</dbReference>
<keyword evidence="5" id="KW-0547">Nucleotide-binding</keyword>
<dbReference type="InterPro" id="IPR050334">
    <property type="entry name" value="Molybdenum_import_ModC"/>
</dbReference>